<dbReference type="InterPro" id="IPR029033">
    <property type="entry name" value="His_PPase_superfam"/>
</dbReference>
<dbReference type="PANTHER" id="PTHR20935:SF0">
    <property type="entry name" value="SERINE_THREONINE-PROTEIN PHOSPHATASE PGAM5, MITOCHONDRIAL"/>
    <property type="match status" value="1"/>
</dbReference>
<dbReference type="GO" id="GO:0016787">
    <property type="term" value="F:hydrolase activity"/>
    <property type="evidence" value="ECO:0007669"/>
    <property type="project" value="UniProtKB-KW"/>
</dbReference>
<dbReference type="RefSeq" id="WP_004766963.1">
    <property type="nucleotide sequence ID" value="NZ_AHMY02000067.1"/>
</dbReference>
<dbReference type="SMART" id="SM00855">
    <property type="entry name" value="PGAM"/>
    <property type="match status" value="1"/>
</dbReference>
<protein>
    <submittedName>
        <fullName evidence="2">Histidine phosphatase superfamily (Branch 1)</fullName>
    </submittedName>
</protein>
<comment type="caution">
    <text evidence="2">The sequence shown here is derived from an EMBL/GenBank/DDBJ whole genome shotgun (WGS) entry which is preliminary data.</text>
</comment>
<evidence type="ECO:0000256" key="1">
    <source>
        <dbReference type="ARBA" id="ARBA00022801"/>
    </source>
</evidence>
<dbReference type="CDD" id="cd07040">
    <property type="entry name" value="HP"/>
    <property type="match status" value="1"/>
</dbReference>
<dbReference type="Proteomes" id="UP000006253">
    <property type="component" value="Unassembled WGS sequence"/>
</dbReference>
<dbReference type="InterPro" id="IPR013078">
    <property type="entry name" value="His_Pase_superF_clade-1"/>
</dbReference>
<reference evidence="2 3" key="1">
    <citation type="submission" date="2012-10" db="EMBL/GenBank/DDBJ databases">
        <authorList>
            <person name="Harkins D.M."/>
            <person name="Durkin A.S."/>
            <person name="Brinkac L.M."/>
            <person name="Selengut J.D."/>
            <person name="Sanka R."/>
            <person name="DePew J."/>
            <person name="Purushe J."/>
            <person name="Peacock S.J."/>
            <person name="Thaipadungpanit J."/>
            <person name="Wuthiekanun V.W."/>
            <person name="Day N.P."/>
            <person name="Vinetz J.M."/>
            <person name="Sutton G.G."/>
            <person name="Nelson W.C."/>
            <person name="Fouts D.E."/>
        </authorList>
    </citation>
    <scope>NUCLEOTIDE SEQUENCE [LARGE SCALE GENOMIC DNA]</scope>
    <source>
        <strain evidence="2 3">H1</strain>
    </source>
</reference>
<gene>
    <name evidence="2" type="ORF">LEP1GSC081_3104</name>
</gene>
<accession>A0A0E2AY60</accession>
<dbReference type="Gene3D" id="3.40.50.1240">
    <property type="entry name" value="Phosphoglycerate mutase-like"/>
    <property type="match status" value="1"/>
</dbReference>
<organism evidence="2 3">
    <name type="scientific">Leptospira kirschneri str. H1</name>
    <dbReference type="NCBI Taxonomy" id="1049966"/>
    <lineage>
        <taxon>Bacteria</taxon>
        <taxon>Pseudomonadati</taxon>
        <taxon>Spirochaetota</taxon>
        <taxon>Spirochaetia</taxon>
        <taxon>Leptospirales</taxon>
        <taxon>Leptospiraceae</taxon>
        <taxon>Leptospira</taxon>
    </lineage>
</organism>
<proteinExistence type="predicted"/>
<dbReference type="SUPFAM" id="SSF53254">
    <property type="entry name" value="Phosphoglycerate mutase-like"/>
    <property type="match status" value="1"/>
</dbReference>
<dbReference type="InterPro" id="IPR051021">
    <property type="entry name" value="Mito_Ser/Thr_phosphatase"/>
</dbReference>
<evidence type="ECO:0000313" key="2">
    <source>
        <dbReference type="EMBL" id="EKO13865.1"/>
    </source>
</evidence>
<dbReference type="AlphaFoldDB" id="A0A0E2AY60"/>
<keyword evidence="1" id="KW-0378">Hydrolase</keyword>
<dbReference type="EMBL" id="AHMY02000067">
    <property type="protein sequence ID" value="EKO13865.1"/>
    <property type="molecule type" value="Genomic_DNA"/>
</dbReference>
<dbReference type="PANTHER" id="PTHR20935">
    <property type="entry name" value="PHOSPHOGLYCERATE MUTASE-RELATED"/>
    <property type="match status" value="1"/>
</dbReference>
<evidence type="ECO:0000313" key="3">
    <source>
        <dbReference type="Proteomes" id="UP000006253"/>
    </source>
</evidence>
<sequence length="244" mass="28077">MSIIHLIRHGQANSQGENYDLLTPLGKSQSFALGKYMAYNGEFPDRIVTGTLRRHLETADWFIKGVVSEVGDLEKYKTDSFVCRDSGWNEFSPELWNSLAKLLVSDKPEFARILSQFYKVKARGGIRSAALFYKLTEEILKFWRENAIEADGIETYENFETRIFHSYNVLFSSGEQERIFLFTSGTPISLVLNHVLRQEGAPFSWMPWIWNTSVSTFRKVKGEYLPISVNGVPHLTQKTDRTLF</sequence>
<name>A0A0E2AY60_9LEPT</name>